<protein>
    <submittedName>
        <fullName evidence="2">Uncharacterized protein</fullName>
    </submittedName>
</protein>
<dbReference type="PANTHER" id="PTHR47089">
    <property type="entry name" value="ABC TRANSPORTER, PERMEASE PROTEIN"/>
    <property type="match status" value="1"/>
</dbReference>
<dbReference type="PANTHER" id="PTHR47089:SF1">
    <property type="entry name" value="GUANOSINE ABC TRANSPORTER PERMEASE PROTEIN NUPP"/>
    <property type="match status" value="1"/>
</dbReference>
<keyword evidence="1" id="KW-0812">Transmembrane</keyword>
<proteinExistence type="predicted"/>
<reference evidence="2" key="1">
    <citation type="submission" date="2019-08" db="EMBL/GenBank/DDBJ databases">
        <authorList>
            <person name="Kucharzyk K."/>
            <person name="Murdoch R.W."/>
            <person name="Higgins S."/>
            <person name="Loffler F."/>
        </authorList>
    </citation>
    <scope>NUCLEOTIDE SEQUENCE</scope>
</reference>
<dbReference type="AlphaFoldDB" id="A0A645JEJ0"/>
<gene>
    <name evidence="2" type="ORF">SDC9_208813</name>
</gene>
<keyword evidence="1" id="KW-1133">Transmembrane helix</keyword>
<accession>A0A645JEJ0</accession>
<evidence type="ECO:0000256" key="1">
    <source>
        <dbReference type="SAM" id="Phobius"/>
    </source>
</evidence>
<organism evidence="2">
    <name type="scientific">bioreactor metagenome</name>
    <dbReference type="NCBI Taxonomy" id="1076179"/>
    <lineage>
        <taxon>unclassified sequences</taxon>
        <taxon>metagenomes</taxon>
        <taxon>ecological metagenomes</taxon>
    </lineage>
</organism>
<evidence type="ECO:0000313" key="2">
    <source>
        <dbReference type="EMBL" id="MPN61079.1"/>
    </source>
</evidence>
<feature type="transmembrane region" description="Helical" evidence="1">
    <location>
        <begin position="43"/>
        <end position="62"/>
    </location>
</feature>
<feature type="transmembrane region" description="Helical" evidence="1">
    <location>
        <begin position="69"/>
        <end position="91"/>
    </location>
</feature>
<dbReference type="EMBL" id="VSSQ01137190">
    <property type="protein sequence ID" value="MPN61079.1"/>
    <property type="molecule type" value="Genomic_DNA"/>
</dbReference>
<comment type="caution">
    <text evidence="2">The sequence shown here is derived from an EMBL/GenBank/DDBJ whole genome shotgun (WGS) entry which is preliminary data.</text>
</comment>
<name>A0A645JEJ0_9ZZZZ</name>
<sequence length="101" mass="10720">MAIVAGLLFGLVILLISNAKEAFPAFLTILVGGFSQGARGVGLMIYYATPIIMTGLSVGFAFKTGLFNIGASGQFTCGAFVAIYIGIKWTFCLQKFIGWLL</sequence>
<keyword evidence="1" id="KW-0472">Membrane</keyword>